<evidence type="ECO:0000256" key="1">
    <source>
        <dbReference type="ARBA" id="ARBA00004123"/>
    </source>
</evidence>
<gene>
    <name evidence="8" type="primary">Not-a</name>
</gene>
<accession>Q5EVL1</accession>
<dbReference type="Pfam" id="PF00046">
    <property type="entry name" value="Homeodomain"/>
    <property type="match status" value="1"/>
</dbReference>
<feature type="DNA-binding region" description="Homeobox" evidence="5">
    <location>
        <begin position="117"/>
        <end position="176"/>
    </location>
</feature>
<dbReference type="SMART" id="SM00389">
    <property type="entry name" value="HOX"/>
    <property type="match status" value="1"/>
</dbReference>
<evidence type="ECO:0000256" key="5">
    <source>
        <dbReference type="PROSITE-ProRule" id="PRU00108"/>
    </source>
</evidence>
<dbReference type="GO" id="GO:0030182">
    <property type="term" value="P:neuron differentiation"/>
    <property type="evidence" value="ECO:0007669"/>
    <property type="project" value="TreeGrafter"/>
</dbReference>
<sequence>SLCFNTLPVSPSKFTFRKSNPFQCQCVKSYRKVGQYCSGKVVGSISHSTARASNQQTHSKNKNFYLKQKELKRKMSTIPTTIRSIDLAFGIDRILGLSSQYTLPLPSTQESTKKSSRSRKRTVFSKFQLEQLEVAFEKCQYLVGQERHNLASQLGLEINTVKVWFQNRRIRLRKASPNTKANSVGSVSDSE</sequence>
<dbReference type="GO" id="GO:0007417">
    <property type="term" value="P:central nervous system development"/>
    <property type="evidence" value="ECO:0007669"/>
    <property type="project" value="TreeGrafter"/>
</dbReference>
<dbReference type="EMBL" id="AY705657">
    <property type="protein sequence ID" value="AAW24004.1"/>
    <property type="molecule type" value="Genomic_DNA"/>
</dbReference>
<dbReference type="InterPro" id="IPR001356">
    <property type="entry name" value="HD"/>
</dbReference>
<dbReference type="GO" id="GO:0005634">
    <property type="term" value="C:nucleus"/>
    <property type="evidence" value="ECO:0007669"/>
    <property type="project" value="UniProtKB-SubCell"/>
</dbReference>
<dbReference type="InterPro" id="IPR050877">
    <property type="entry name" value="EMX-VAX-Noto_Homeobox_TFs"/>
</dbReference>
<feature type="domain" description="Homeobox" evidence="7">
    <location>
        <begin position="115"/>
        <end position="175"/>
    </location>
</feature>
<dbReference type="CDD" id="cd00086">
    <property type="entry name" value="homeodomain"/>
    <property type="match status" value="1"/>
</dbReference>
<comment type="subcellular location">
    <subcellularLocation>
        <location evidence="1 5 6">Nucleus</location>
    </subcellularLocation>
</comment>
<evidence type="ECO:0000313" key="8">
    <source>
        <dbReference type="EMBL" id="AAW24004.1"/>
    </source>
</evidence>
<evidence type="ECO:0000256" key="4">
    <source>
        <dbReference type="ARBA" id="ARBA00023242"/>
    </source>
</evidence>
<dbReference type="AlphaFoldDB" id="Q5EVL1"/>
<dbReference type="SUPFAM" id="SSF46689">
    <property type="entry name" value="Homeodomain-like"/>
    <property type="match status" value="1"/>
</dbReference>
<dbReference type="InterPro" id="IPR009057">
    <property type="entry name" value="Homeodomain-like_sf"/>
</dbReference>
<dbReference type="InterPro" id="IPR017970">
    <property type="entry name" value="Homeobox_CS"/>
</dbReference>
<dbReference type="PROSITE" id="PS00027">
    <property type="entry name" value="HOMEOBOX_1"/>
    <property type="match status" value="1"/>
</dbReference>
<protein>
    <submittedName>
        <fullName evidence="8">Homeodomain protein Not-a</fullName>
    </submittedName>
</protein>
<dbReference type="GO" id="GO:0000978">
    <property type="term" value="F:RNA polymerase II cis-regulatory region sequence-specific DNA binding"/>
    <property type="evidence" value="ECO:0007669"/>
    <property type="project" value="TreeGrafter"/>
</dbReference>
<keyword evidence="2 5" id="KW-0238">DNA-binding</keyword>
<keyword evidence="3 5" id="KW-0371">Homeobox</keyword>
<organism evidence="8">
    <name type="scientific">Oikopleura dioica</name>
    <name type="common">Tunicate</name>
    <dbReference type="NCBI Taxonomy" id="34765"/>
    <lineage>
        <taxon>Eukaryota</taxon>
        <taxon>Metazoa</taxon>
        <taxon>Chordata</taxon>
        <taxon>Tunicata</taxon>
        <taxon>Appendicularia</taxon>
        <taxon>Copelata</taxon>
        <taxon>Oikopleuridae</taxon>
        <taxon>Oikopleura</taxon>
    </lineage>
</organism>
<dbReference type="PANTHER" id="PTHR24339:SF67">
    <property type="entry name" value="GNOT1 HOMEODOMAIN PROTEIN-RELATED"/>
    <property type="match status" value="1"/>
</dbReference>
<dbReference type="Gene3D" id="1.10.10.60">
    <property type="entry name" value="Homeodomain-like"/>
    <property type="match status" value="1"/>
</dbReference>
<dbReference type="GO" id="GO:0000981">
    <property type="term" value="F:DNA-binding transcription factor activity, RNA polymerase II-specific"/>
    <property type="evidence" value="ECO:0007669"/>
    <property type="project" value="InterPro"/>
</dbReference>
<dbReference type="PANTHER" id="PTHR24339">
    <property type="entry name" value="HOMEOBOX PROTEIN EMX-RELATED"/>
    <property type="match status" value="1"/>
</dbReference>
<evidence type="ECO:0000256" key="2">
    <source>
        <dbReference type="ARBA" id="ARBA00023125"/>
    </source>
</evidence>
<keyword evidence="4 5" id="KW-0539">Nucleus</keyword>
<name>Q5EVL1_OIKDI</name>
<dbReference type="PROSITE" id="PS50071">
    <property type="entry name" value="HOMEOBOX_2"/>
    <property type="match status" value="1"/>
</dbReference>
<reference evidence="8" key="1">
    <citation type="journal article" date="2005" name="Curr. Biol.">
        <title>Remodelling of the homeobox gene complement in the tunicate Oikopleura dioica.</title>
        <authorList>
            <person name="Edvardsen R.B."/>
            <person name="Seo H.C."/>
            <person name="Jensen M.F."/>
            <person name="Mialon A."/>
            <person name="Mikhaleva J."/>
            <person name="Bjordal M."/>
            <person name="Cartry J."/>
            <person name="Reinhardt R."/>
            <person name="Weissenbach J."/>
            <person name="Wincker P."/>
            <person name="Chourrout D."/>
        </authorList>
    </citation>
    <scope>NUCLEOTIDE SEQUENCE</scope>
</reference>
<evidence type="ECO:0000256" key="6">
    <source>
        <dbReference type="RuleBase" id="RU000682"/>
    </source>
</evidence>
<feature type="non-terminal residue" evidence="8">
    <location>
        <position position="1"/>
    </location>
</feature>
<evidence type="ECO:0000256" key="3">
    <source>
        <dbReference type="ARBA" id="ARBA00023155"/>
    </source>
</evidence>
<evidence type="ECO:0000259" key="7">
    <source>
        <dbReference type="PROSITE" id="PS50071"/>
    </source>
</evidence>
<proteinExistence type="predicted"/>